<gene>
    <name evidence="2" type="ORF">CSIM01_03803</name>
</gene>
<evidence type="ECO:0000313" key="2">
    <source>
        <dbReference type="EMBL" id="KXH49515.1"/>
    </source>
</evidence>
<sequence length="210" mass="23185">MASLICTITRPPSLPPYQRGSLRPPPGIAHYTIRNIDAVGGVERKCLPHSPPVANGKPWRLQPQPISHPRNTTVTTNSTKPSIDAIAEDPVIHSKFETGLISRFPMATSAPHLYIAHHNPLASTVISTINREAPRLCVNYQTSHQKMARTSPGGSNHHPQITLPAHTTIIKKNTVMKTPNLLHSSIPSPLRGFDKQFRREEAYLRALDFG</sequence>
<comment type="caution">
    <text evidence="2">The sequence shown here is derived from an EMBL/GenBank/DDBJ whole genome shotgun (WGS) entry which is preliminary data.</text>
</comment>
<keyword evidence="3" id="KW-1185">Reference proteome</keyword>
<reference evidence="2 3" key="1">
    <citation type="submission" date="2014-02" db="EMBL/GenBank/DDBJ databases">
        <title>The genome sequence of Colletotrichum simmondsii CBS122122.</title>
        <authorList>
            <person name="Baroncelli R."/>
            <person name="Thon M.R."/>
        </authorList>
    </citation>
    <scope>NUCLEOTIDE SEQUENCE [LARGE SCALE GENOMIC DNA]</scope>
    <source>
        <strain evidence="2 3">CBS122122</strain>
    </source>
</reference>
<feature type="region of interest" description="Disordered" evidence="1">
    <location>
        <begin position="50"/>
        <end position="78"/>
    </location>
</feature>
<organism evidence="2 3">
    <name type="scientific">Colletotrichum simmondsii</name>
    <dbReference type="NCBI Taxonomy" id="703756"/>
    <lineage>
        <taxon>Eukaryota</taxon>
        <taxon>Fungi</taxon>
        <taxon>Dikarya</taxon>
        <taxon>Ascomycota</taxon>
        <taxon>Pezizomycotina</taxon>
        <taxon>Sordariomycetes</taxon>
        <taxon>Hypocreomycetidae</taxon>
        <taxon>Glomerellales</taxon>
        <taxon>Glomerellaceae</taxon>
        <taxon>Colletotrichum</taxon>
        <taxon>Colletotrichum acutatum species complex</taxon>
    </lineage>
</organism>
<accession>A0A135TN12</accession>
<protein>
    <submittedName>
        <fullName evidence="2">Uncharacterized protein</fullName>
    </submittedName>
</protein>
<proteinExistence type="predicted"/>
<name>A0A135TN12_9PEZI</name>
<feature type="compositionally biased region" description="Polar residues" evidence="1">
    <location>
        <begin position="69"/>
        <end position="78"/>
    </location>
</feature>
<dbReference type="Proteomes" id="UP000070328">
    <property type="component" value="Unassembled WGS sequence"/>
</dbReference>
<evidence type="ECO:0000313" key="3">
    <source>
        <dbReference type="Proteomes" id="UP000070328"/>
    </source>
</evidence>
<evidence type="ECO:0000256" key="1">
    <source>
        <dbReference type="SAM" id="MobiDB-lite"/>
    </source>
</evidence>
<dbReference type="EMBL" id="JFBX01000111">
    <property type="protein sequence ID" value="KXH49515.1"/>
    <property type="molecule type" value="Genomic_DNA"/>
</dbReference>
<dbReference type="AlphaFoldDB" id="A0A135TN12"/>